<dbReference type="EMBL" id="MK250086">
    <property type="protein sequence ID" value="QDY51946.1"/>
    <property type="molecule type" value="Genomic_DNA"/>
</dbReference>
<dbReference type="InterPro" id="IPR000727">
    <property type="entry name" value="T_SNARE_dom"/>
</dbReference>
<name>A0A5B8IDS3_9VIRU</name>
<dbReference type="PROSITE" id="PS50192">
    <property type="entry name" value="T_SNARE"/>
    <property type="match status" value="1"/>
</dbReference>
<reference evidence="2" key="1">
    <citation type="submission" date="2018-11" db="EMBL/GenBank/DDBJ databases">
        <title>A distinct lineage of giant viruses engineers rhodopsin photosystems in predatory marine eukaryotes.</title>
        <authorList>
            <person name="Needham D.M."/>
            <person name="Yoshizawa S."/>
            <person name="Hosaka T."/>
            <person name="Poirier C."/>
            <person name="Choi C.-J."/>
            <person name="Hehenberger E."/>
            <person name="Irwin N.A.T."/>
            <person name="Wilken S."/>
            <person name="Yung C.-M."/>
            <person name="Bachy C."/>
            <person name="Kurihara R."/>
            <person name="Nakajima Y."/>
            <person name="Kojima K."/>
            <person name="Kimura-Someya T."/>
            <person name="Leonard G."/>
            <person name="Malmstrom R.R."/>
            <person name="Mende D."/>
            <person name="Olson D.K."/>
            <person name="Sudo Y."/>
            <person name="Sudek S."/>
            <person name="Richards T.A."/>
            <person name="DeLong E.F."/>
            <person name="Keeling P.J."/>
            <person name="Santoro A.E."/>
            <person name="Shirouzu M."/>
            <person name="Iwasaki W."/>
            <person name="Worden A.Z."/>
        </authorList>
    </citation>
    <scope>NUCLEOTIDE SEQUENCE</scope>
</reference>
<proteinExistence type="predicted"/>
<gene>
    <name evidence="2" type="ORF">2_18</name>
</gene>
<feature type="domain" description="T-SNARE coiled-coil homology" evidence="1">
    <location>
        <begin position="86"/>
        <end position="148"/>
    </location>
</feature>
<organism evidence="2">
    <name type="scientific">Mimiviridae sp. ChoanoV1</name>
    <dbReference type="NCBI Taxonomy" id="2596887"/>
    <lineage>
        <taxon>Viruses</taxon>
        <taxon>Varidnaviria</taxon>
        <taxon>Bamfordvirae</taxon>
        <taxon>Nucleocytoviricota</taxon>
        <taxon>Megaviricetes</taxon>
        <taxon>Imitervirales</taxon>
        <taxon>Schizomimiviridae</taxon>
    </lineage>
</organism>
<dbReference type="SUPFAM" id="SSF58038">
    <property type="entry name" value="SNARE fusion complex"/>
    <property type="match status" value="1"/>
</dbReference>
<evidence type="ECO:0000259" key="1">
    <source>
        <dbReference type="PROSITE" id="PS50192"/>
    </source>
</evidence>
<protein>
    <recommendedName>
        <fullName evidence="1">t-SNARE coiled-coil homology domain-containing protein</fullName>
    </recommendedName>
</protein>
<sequence length="149" mass="17475">MDKIEYEIDKNLIQMSKNHSILKDQDKKIKNINNNIDNIEKDNSISKQIIHRLNSLYHRFMNPIKNANNNQLSLNLKDLDRITQRNQEILKINDNFNSIMSKVSSMKDLSLQMGETLDEQNDILDDTSEKMDNCITDIKINTELIKKII</sequence>
<evidence type="ECO:0000313" key="2">
    <source>
        <dbReference type="EMBL" id="QDY51946.1"/>
    </source>
</evidence>
<dbReference type="Gene3D" id="1.20.5.110">
    <property type="match status" value="1"/>
</dbReference>
<accession>A0A5B8IDS3</accession>